<dbReference type="PROSITE" id="PS00478">
    <property type="entry name" value="LIM_DOMAIN_1"/>
    <property type="match status" value="1"/>
</dbReference>
<dbReference type="CDD" id="cd09341">
    <property type="entry name" value="LIM2_Testin_like"/>
    <property type="match status" value="1"/>
</dbReference>
<dbReference type="InterPro" id="IPR047120">
    <property type="entry name" value="Pk/Esn/Tes"/>
</dbReference>
<dbReference type="CDD" id="cd09829">
    <property type="entry name" value="PET_testin"/>
    <property type="match status" value="1"/>
</dbReference>
<evidence type="ECO:0000256" key="2">
    <source>
        <dbReference type="ARBA" id="ARBA00008268"/>
    </source>
</evidence>
<sequence>MAETVVSRGLDTTDGDLDTSDAYDSIREIDTSKKEVTLGHEIGAGAPCLKCGDACTGLDLHFWRKICKVCKCGPEDHRIIGQDREQFRKIGRLFDEVHTVRYSLNTMTVSRTQFLNAPEKVEEEKINNDIAKKDESKPNGDGDARITFEWVPDGATVETATRYMEMLPMESQPIEGTQGADLRKKQMHVQLPAHDQAPELCQNLSDKEVKDMEDFVKEYKEHAVGIGMVQPVQVKAAGSSFQLAAAPPVPPKPNKKGVHPGAPDDDVGAGDSPAPNGYGTSSPAKQGSPAKGSPAHVAATDASVGTDQEYWPPPPPVINGDGPQMTSEGVVTDLPPSPTTSTASASSTSSSKWQCVKCGENMSGGDVAVFAERAGVDKCWHPGCFRCTTCNELLVDLIYFFKGDHIYCGRHYADTLKPRCAACDELIFALSYTQAEDGNWHVNHFCCYECDTPLGGQQYVAKNSHPYCMDCHSQKFAKMCTSCGMKIGAGVPRLSHNEHHWHADDDCFRCSNCKTTLVGKSFLPKEGYIFCSTKCKKQLLR</sequence>
<accession>A0A7M7THA0</accession>
<feature type="domain" description="LIM zinc-binding" evidence="10">
    <location>
        <begin position="353"/>
        <end position="417"/>
    </location>
</feature>
<dbReference type="EnsemblMetazoa" id="XM_793831">
    <property type="protein sequence ID" value="XP_798924"/>
    <property type="gene ID" value="LOC594388"/>
</dbReference>
<dbReference type="GeneID" id="594388"/>
<dbReference type="InterPro" id="IPR010442">
    <property type="entry name" value="PET_domain"/>
</dbReference>
<dbReference type="Proteomes" id="UP000007110">
    <property type="component" value="Unassembled WGS sequence"/>
</dbReference>
<name>A0A7M7THA0_STRPU</name>
<protein>
    <recommendedName>
        <fullName evidence="14">Testin</fullName>
    </recommendedName>
</protein>
<dbReference type="CDD" id="cd09342">
    <property type="entry name" value="LIM3_Testin_like"/>
    <property type="match status" value="1"/>
</dbReference>
<keyword evidence="6 8" id="KW-0862">Zinc</keyword>
<evidence type="ECO:0000256" key="3">
    <source>
        <dbReference type="ARBA" id="ARBA00022490"/>
    </source>
</evidence>
<evidence type="ECO:0000256" key="1">
    <source>
        <dbReference type="ARBA" id="ARBA00004496"/>
    </source>
</evidence>
<dbReference type="AlphaFoldDB" id="A0A7M7THA0"/>
<reference evidence="12" key="2">
    <citation type="submission" date="2021-01" db="UniProtKB">
        <authorList>
            <consortium name="EnsemblMetazoa"/>
        </authorList>
    </citation>
    <scope>IDENTIFICATION</scope>
</reference>
<evidence type="ECO:0000256" key="9">
    <source>
        <dbReference type="SAM" id="MobiDB-lite"/>
    </source>
</evidence>
<evidence type="ECO:0000259" key="10">
    <source>
        <dbReference type="PROSITE" id="PS50023"/>
    </source>
</evidence>
<evidence type="ECO:0000256" key="4">
    <source>
        <dbReference type="ARBA" id="ARBA00022723"/>
    </source>
</evidence>
<keyword evidence="3" id="KW-0963">Cytoplasm</keyword>
<dbReference type="SUPFAM" id="SSF57716">
    <property type="entry name" value="Glucocorticoid receptor-like (DNA-binding domain)"/>
    <property type="match status" value="2"/>
</dbReference>
<dbReference type="RefSeq" id="XP_798924.4">
    <property type="nucleotide sequence ID" value="XM_793831.5"/>
</dbReference>
<dbReference type="CDD" id="cd09340">
    <property type="entry name" value="LIM1_Testin_like"/>
    <property type="match status" value="1"/>
</dbReference>
<dbReference type="SMART" id="SM00132">
    <property type="entry name" value="LIM"/>
    <property type="match status" value="3"/>
</dbReference>
<evidence type="ECO:0000313" key="12">
    <source>
        <dbReference type="EnsemblMetazoa" id="XP_798924"/>
    </source>
</evidence>
<dbReference type="InterPro" id="IPR033724">
    <property type="entry name" value="PET_testin"/>
</dbReference>
<dbReference type="Pfam" id="PF00412">
    <property type="entry name" value="LIM"/>
    <property type="match status" value="3"/>
</dbReference>
<keyword evidence="5" id="KW-0677">Repeat</keyword>
<evidence type="ECO:0000256" key="7">
    <source>
        <dbReference type="ARBA" id="ARBA00023038"/>
    </source>
</evidence>
<keyword evidence="4 8" id="KW-0479">Metal-binding</keyword>
<evidence type="ECO:0000256" key="5">
    <source>
        <dbReference type="ARBA" id="ARBA00022737"/>
    </source>
</evidence>
<dbReference type="OMA" id="PHMGPHS"/>
<dbReference type="GO" id="GO:0005737">
    <property type="term" value="C:cytoplasm"/>
    <property type="evidence" value="ECO:0007669"/>
    <property type="project" value="UniProtKB-SubCell"/>
</dbReference>
<dbReference type="PROSITE" id="PS51303">
    <property type="entry name" value="PET"/>
    <property type="match status" value="1"/>
</dbReference>
<dbReference type="InParanoid" id="A0A7M7THA0"/>
<keyword evidence="13" id="KW-1185">Reference proteome</keyword>
<organism evidence="12 13">
    <name type="scientific">Strongylocentrotus purpuratus</name>
    <name type="common">Purple sea urchin</name>
    <dbReference type="NCBI Taxonomy" id="7668"/>
    <lineage>
        <taxon>Eukaryota</taxon>
        <taxon>Metazoa</taxon>
        <taxon>Echinodermata</taxon>
        <taxon>Eleutherozoa</taxon>
        <taxon>Echinozoa</taxon>
        <taxon>Echinoidea</taxon>
        <taxon>Euechinoidea</taxon>
        <taxon>Echinacea</taxon>
        <taxon>Camarodonta</taxon>
        <taxon>Echinidea</taxon>
        <taxon>Strongylocentrotidae</taxon>
        <taxon>Strongylocentrotus</taxon>
    </lineage>
</organism>
<dbReference type="PANTHER" id="PTHR24211">
    <property type="entry name" value="LIM DOMAIN-CONTAINING PROTEIN"/>
    <property type="match status" value="1"/>
</dbReference>
<comment type="similarity">
    <text evidence="2">Belongs to the prickle / espinas / testin family.</text>
</comment>
<evidence type="ECO:0000259" key="11">
    <source>
        <dbReference type="PROSITE" id="PS51303"/>
    </source>
</evidence>
<comment type="subcellular location">
    <subcellularLocation>
        <location evidence="1">Cytoplasm</location>
    </subcellularLocation>
</comment>
<dbReference type="PANTHER" id="PTHR24211:SF22">
    <property type="entry name" value="TESTIN"/>
    <property type="match status" value="1"/>
</dbReference>
<evidence type="ECO:0008006" key="14">
    <source>
        <dbReference type="Google" id="ProtNLM"/>
    </source>
</evidence>
<dbReference type="Gene3D" id="2.10.110.10">
    <property type="entry name" value="Cysteine Rich Protein"/>
    <property type="match status" value="3"/>
</dbReference>
<dbReference type="FunFam" id="2.10.110.10:FF:000005">
    <property type="entry name" value="Testin isoform 1"/>
    <property type="match status" value="1"/>
</dbReference>
<dbReference type="GO" id="GO:0008270">
    <property type="term" value="F:zinc ion binding"/>
    <property type="evidence" value="ECO:0007669"/>
    <property type="project" value="InterPro"/>
</dbReference>
<dbReference type="InterPro" id="IPR001781">
    <property type="entry name" value="Znf_LIM"/>
</dbReference>
<dbReference type="OrthoDB" id="10069167at2759"/>
<feature type="region of interest" description="Disordered" evidence="9">
    <location>
        <begin position="243"/>
        <end position="347"/>
    </location>
</feature>
<dbReference type="FunCoup" id="A0A7M7THA0">
    <property type="interactions" value="776"/>
</dbReference>
<evidence type="ECO:0000256" key="8">
    <source>
        <dbReference type="PROSITE-ProRule" id="PRU00125"/>
    </source>
</evidence>
<keyword evidence="7 8" id="KW-0440">LIM domain</keyword>
<reference evidence="13" key="1">
    <citation type="submission" date="2015-02" db="EMBL/GenBank/DDBJ databases">
        <title>Genome sequencing for Strongylocentrotus purpuratus.</title>
        <authorList>
            <person name="Murali S."/>
            <person name="Liu Y."/>
            <person name="Vee V."/>
            <person name="English A."/>
            <person name="Wang M."/>
            <person name="Skinner E."/>
            <person name="Han Y."/>
            <person name="Muzny D.M."/>
            <person name="Worley K.C."/>
            <person name="Gibbs R.A."/>
        </authorList>
    </citation>
    <scope>NUCLEOTIDE SEQUENCE</scope>
</reference>
<dbReference type="PROSITE" id="PS50023">
    <property type="entry name" value="LIM_DOMAIN_2"/>
    <property type="match status" value="2"/>
</dbReference>
<dbReference type="FunFam" id="2.10.110.10:FF:000035">
    <property type="entry name" value="prickle-like protein 2 isoform X1"/>
    <property type="match status" value="1"/>
</dbReference>
<evidence type="ECO:0000313" key="13">
    <source>
        <dbReference type="Proteomes" id="UP000007110"/>
    </source>
</evidence>
<feature type="domain" description="PET" evidence="11">
    <location>
        <begin position="129"/>
        <end position="237"/>
    </location>
</feature>
<evidence type="ECO:0000256" key="6">
    <source>
        <dbReference type="ARBA" id="ARBA00022833"/>
    </source>
</evidence>
<dbReference type="Pfam" id="PF06297">
    <property type="entry name" value="PET"/>
    <property type="match status" value="1"/>
</dbReference>
<feature type="domain" description="LIM zinc-binding" evidence="10">
    <location>
        <begin position="418"/>
        <end position="478"/>
    </location>
</feature>
<proteinExistence type="inferred from homology"/>